<dbReference type="PANTHER" id="PTHR42928:SF5">
    <property type="entry name" value="BLR1237 PROTEIN"/>
    <property type="match status" value="1"/>
</dbReference>
<reference evidence="3 4" key="1">
    <citation type="submission" date="2020-02" db="EMBL/GenBank/DDBJ databases">
        <title>Rhodobacter algicola sp. nov., isolated from microalga culture.</title>
        <authorList>
            <person name="Park C.-Y."/>
        </authorList>
    </citation>
    <scope>NUCLEOTIDE SEQUENCE [LARGE SCALE GENOMIC DNA]</scope>
    <source>
        <strain evidence="3 4">ETT8</strain>
    </source>
</reference>
<gene>
    <name evidence="3" type="ORF">G3572_10210</name>
</gene>
<protein>
    <submittedName>
        <fullName evidence="3">Tricarboxylate transporter</fullName>
    </submittedName>
</protein>
<dbReference type="Gene3D" id="3.40.190.150">
    <property type="entry name" value="Bordetella uptake gene, domain 1"/>
    <property type="match status" value="1"/>
</dbReference>
<dbReference type="EMBL" id="JAAIKE010000003">
    <property type="protein sequence ID" value="NEX46578.1"/>
    <property type="molecule type" value="Genomic_DNA"/>
</dbReference>
<name>A0A6B3RP11_9RHOB</name>
<dbReference type="Proteomes" id="UP000481421">
    <property type="component" value="Unassembled WGS sequence"/>
</dbReference>
<evidence type="ECO:0000313" key="3">
    <source>
        <dbReference type="EMBL" id="NEX46578.1"/>
    </source>
</evidence>
<feature type="signal peptide" evidence="2">
    <location>
        <begin position="1"/>
        <end position="30"/>
    </location>
</feature>
<accession>A0A6B3RP11</accession>
<dbReference type="Pfam" id="PF03401">
    <property type="entry name" value="TctC"/>
    <property type="match status" value="1"/>
</dbReference>
<dbReference type="InterPro" id="IPR006311">
    <property type="entry name" value="TAT_signal"/>
</dbReference>
<proteinExistence type="inferred from homology"/>
<comment type="caution">
    <text evidence="3">The sequence shown here is derived from an EMBL/GenBank/DDBJ whole genome shotgun (WGS) entry which is preliminary data.</text>
</comment>
<evidence type="ECO:0000256" key="2">
    <source>
        <dbReference type="SAM" id="SignalP"/>
    </source>
</evidence>
<dbReference type="PROSITE" id="PS51318">
    <property type="entry name" value="TAT"/>
    <property type="match status" value="1"/>
</dbReference>
<keyword evidence="4" id="KW-1185">Reference proteome</keyword>
<dbReference type="PANTHER" id="PTHR42928">
    <property type="entry name" value="TRICARBOXYLATE-BINDING PROTEIN"/>
    <property type="match status" value="1"/>
</dbReference>
<organism evidence="3 4">
    <name type="scientific">Pseudotabrizicola algicola</name>
    <dbReference type="NCBI Taxonomy" id="2709381"/>
    <lineage>
        <taxon>Bacteria</taxon>
        <taxon>Pseudomonadati</taxon>
        <taxon>Pseudomonadota</taxon>
        <taxon>Alphaproteobacteria</taxon>
        <taxon>Rhodobacterales</taxon>
        <taxon>Paracoccaceae</taxon>
        <taxon>Pseudotabrizicola</taxon>
    </lineage>
</organism>
<dbReference type="AlphaFoldDB" id="A0A6B3RP11"/>
<evidence type="ECO:0000313" key="4">
    <source>
        <dbReference type="Proteomes" id="UP000481421"/>
    </source>
</evidence>
<comment type="similarity">
    <text evidence="1">Belongs to the UPF0065 (bug) family.</text>
</comment>
<dbReference type="RefSeq" id="WP_164611431.1">
    <property type="nucleotide sequence ID" value="NZ_JAAIKE010000003.1"/>
</dbReference>
<dbReference type="InterPro" id="IPR005064">
    <property type="entry name" value="BUG"/>
</dbReference>
<evidence type="ECO:0000256" key="1">
    <source>
        <dbReference type="ARBA" id="ARBA00006987"/>
    </source>
</evidence>
<sequence length="368" mass="39133">MASNVNITRRVALGLAAGALALGLAGPAAAEVNLSGKTIEWIIPFSAGGGSDTWARFNAPLLSKYLPGNPVVVVVNEPGGGSTKGTNLFAARAKPDGLTILGTSGSTQFPYLLGDPRVRYEYKDWKIAMAGPTGGVVYTTPSLGLSGPEDIAMLKDKELVYASQGATSLDLVPLLGFRLMGFNVQHVFGFKGRGDGRLAFERGEVNIDYQTSSAYLKSVQPLVDAGQAVPLFSWGVLNEAGEVMRDPTFPDLPSFVEAYETLTGNAPSGPEYDAYFAFFTAGFPAQKMVFLPKGTPDDIVAAYQKAFEDMKADPEYQANAETVLGTYEQVTGPLAQALFEKGTTITPELRKQVATMLGDEYGVKLGED</sequence>
<keyword evidence="2" id="KW-0732">Signal</keyword>
<dbReference type="InterPro" id="IPR042100">
    <property type="entry name" value="Bug_dom1"/>
</dbReference>
<dbReference type="Gene3D" id="3.40.190.10">
    <property type="entry name" value="Periplasmic binding protein-like II"/>
    <property type="match status" value="1"/>
</dbReference>
<feature type="chain" id="PRO_5025357991" evidence="2">
    <location>
        <begin position="31"/>
        <end position="368"/>
    </location>
</feature>